<dbReference type="Gene3D" id="2.60.120.330">
    <property type="entry name" value="B-lactam Antibiotic, Isopenicillin N Synthase, Chain"/>
    <property type="match status" value="1"/>
</dbReference>
<dbReference type="InterPro" id="IPR005123">
    <property type="entry name" value="Oxoglu/Fe-dep_dioxygenase_dom"/>
</dbReference>
<evidence type="ECO:0000256" key="4">
    <source>
        <dbReference type="ARBA" id="ARBA00023004"/>
    </source>
</evidence>
<keyword evidence="4 5" id="KW-0408">Iron</keyword>
<dbReference type="GO" id="GO:0016491">
    <property type="term" value="F:oxidoreductase activity"/>
    <property type="evidence" value="ECO:0007669"/>
    <property type="project" value="UniProtKB-KW"/>
</dbReference>
<gene>
    <name evidence="7" type="ORF">PEGY_LOCUS9965</name>
</gene>
<comment type="caution">
    <text evidence="7">The sequence shown here is derived from an EMBL/GenBank/DDBJ whole genome shotgun (WGS) entry which is preliminary data.</text>
</comment>
<evidence type="ECO:0000259" key="6">
    <source>
        <dbReference type="PROSITE" id="PS51471"/>
    </source>
</evidence>
<dbReference type="PANTHER" id="PTHR10209">
    <property type="entry name" value="OXIDOREDUCTASE, 2OG-FE II OXYGENASE FAMILY PROTEIN"/>
    <property type="match status" value="1"/>
</dbReference>
<sequence length="392" mass="43025">MADTIPIELPVIDISNPHDPAVGKAMLNAAAKYGFLYVNSKGTDFTVEDVDYAFELSKKFFSSPAQEKETCRIQQNNRGWSGMHTETLDPDHQRVGHDSGSLIPWHRTRRLTLDMINRQGTSKTMNFGDFKDGKAQQPLPPSLVPHEAEINGFAELCNKTCTRVLTLLALGLEVQEDFFTTRHDSSTGTTGSILRYLYYPSIFSPSTATYKHDKDVRAGAHSDYGSITLLFQRPGQPGLEILTPEGSWAPVPIVPGPAAEAGAYPFPPILVNIGDLLSYWTDGLLKSTVHRVVFPLAEQRSPNPQDRYTLVYFCHPVDKTELVPVPSGIVAAHRERTGIVAAHRERTGVVPADGRVGFGGGAGNLVSGKRPLTAHEHLMSRLAATYGYTKDE</sequence>
<dbReference type="Pfam" id="PF14226">
    <property type="entry name" value="DIOX_N"/>
    <property type="match status" value="1"/>
</dbReference>
<keyword evidence="8" id="KW-1185">Reference proteome</keyword>
<dbReference type="OrthoDB" id="288590at2759"/>
<accession>A0A9W4KNH9</accession>
<dbReference type="GO" id="GO:0044283">
    <property type="term" value="P:small molecule biosynthetic process"/>
    <property type="evidence" value="ECO:0007669"/>
    <property type="project" value="UniProtKB-ARBA"/>
</dbReference>
<comment type="similarity">
    <text evidence="1 5">Belongs to the iron/ascorbate-dependent oxidoreductase family.</text>
</comment>
<dbReference type="GO" id="GO:0046872">
    <property type="term" value="F:metal ion binding"/>
    <property type="evidence" value="ECO:0007669"/>
    <property type="project" value="UniProtKB-KW"/>
</dbReference>
<dbReference type="AlphaFoldDB" id="A0A9W4KNH9"/>
<reference evidence="7" key="1">
    <citation type="submission" date="2021-07" db="EMBL/GenBank/DDBJ databases">
        <authorList>
            <person name="Branca A.L. A."/>
        </authorList>
    </citation>
    <scope>NUCLEOTIDE SEQUENCE</scope>
</reference>
<dbReference type="InterPro" id="IPR026992">
    <property type="entry name" value="DIOX_N"/>
</dbReference>
<dbReference type="PROSITE" id="PS51471">
    <property type="entry name" value="FE2OG_OXY"/>
    <property type="match status" value="1"/>
</dbReference>
<name>A0A9W4KNH9_9EURO</name>
<keyword evidence="3 5" id="KW-0560">Oxidoreductase</keyword>
<evidence type="ECO:0000256" key="1">
    <source>
        <dbReference type="ARBA" id="ARBA00008056"/>
    </source>
</evidence>
<dbReference type="InterPro" id="IPR027443">
    <property type="entry name" value="IPNS-like_sf"/>
</dbReference>
<dbReference type="InterPro" id="IPR044861">
    <property type="entry name" value="IPNS-like_FE2OG_OXY"/>
</dbReference>
<evidence type="ECO:0000256" key="2">
    <source>
        <dbReference type="ARBA" id="ARBA00022723"/>
    </source>
</evidence>
<dbReference type="PANTHER" id="PTHR10209:SF886">
    <property type="entry name" value="UPF0676 PROTEIN C1494.01"/>
    <property type="match status" value="1"/>
</dbReference>
<dbReference type="Proteomes" id="UP001154252">
    <property type="component" value="Unassembled WGS sequence"/>
</dbReference>
<feature type="domain" description="Fe2OG dioxygenase" evidence="6">
    <location>
        <begin position="201"/>
        <end position="316"/>
    </location>
</feature>
<evidence type="ECO:0000256" key="3">
    <source>
        <dbReference type="ARBA" id="ARBA00023002"/>
    </source>
</evidence>
<protein>
    <recommendedName>
        <fullName evidence="6">Fe2OG dioxygenase domain-containing protein</fullName>
    </recommendedName>
</protein>
<dbReference type="Pfam" id="PF03171">
    <property type="entry name" value="2OG-FeII_Oxy"/>
    <property type="match status" value="1"/>
</dbReference>
<evidence type="ECO:0000313" key="7">
    <source>
        <dbReference type="EMBL" id="CAG8909176.1"/>
    </source>
</evidence>
<dbReference type="SUPFAM" id="SSF51197">
    <property type="entry name" value="Clavaminate synthase-like"/>
    <property type="match status" value="1"/>
</dbReference>
<evidence type="ECO:0000313" key="8">
    <source>
        <dbReference type="Proteomes" id="UP001154252"/>
    </source>
</evidence>
<organism evidence="7 8">
    <name type="scientific">Penicillium egyptiacum</name>
    <dbReference type="NCBI Taxonomy" id="1303716"/>
    <lineage>
        <taxon>Eukaryota</taxon>
        <taxon>Fungi</taxon>
        <taxon>Dikarya</taxon>
        <taxon>Ascomycota</taxon>
        <taxon>Pezizomycotina</taxon>
        <taxon>Eurotiomycetes</taxon>
        <taxon>Eurotiomycetidae</taxon>
        <taxon>Eurotiales</taxon>
        <taxon>Aspergillaceae</taxon>
        <taxon>Penicillium</taxon>
    </lineage>
</organism>
<dbReference type="EMBL" id="CAJVRC010000898">
    <property type="protein sequence ID" value="CAG8909176.1"/>
    <property type="molecule type" value="Genomic_DNA"/>
</dbReference>
<keyword evidence="2 5" id="KW-0479">Metal-binding</keyword>
<evidence type="ECO:0000256" key="5">
    <source>
        <dbReference type="RuleBase" id="RU003682"/>
    </source>
</evidence>
<proteinExistence type="inferred from homology"/>